<feature type="repeat" description="TPR" evidence="6">
    <location>
        <begin position="211"/>
        <end position="244"/>
    </location>
</feature>
<dbReference type="InterPro" id="IPR051939">
    <property type="entry name" value="Glycosyltr_41/O-GlcNAc_trsf"/>
</dbReference>
<keyword evidence="7" id="KW-0472">Membrane</keyword>
<reference evidence="8 9" key="1">
    <citation type="submission" date="2020-04" db="EMBL/GenBank/DDBJ databases">
        <title>Genome sequencing of novel species.</title>
        <authorList>
            <person name="Heo J."/>
            <person name="Kim S.-J."/>
            <person name="Kim J.-S."/>
            <person name="Hong S.-B."/>
            <person name="Kwon S.-W."/>
        </authorList>
    </citation>
    <scope>NUCLEOTIDE SEQUENCE [LARGE SCALE GENOMIC DNA]</scope>
    <source>
        <strain evidence="8 9">F39-2</strain>
    </source>
</reference>
<evidence type="ECO:0000256" key="2">
    <source>
        <dbReference type="ARBA" id="ARBA00022676"/>
    </source>
</evidence>
<keyword evidence="4" id="KW-0677">Repeat</keyword>
<feature type="transmembrane region" description="Helical" evidence="7">
    <location>
        <begin position="6"/>
        <end position="21"/>
    </location>
</feature>
<keyword evidence="3" id="KW-0808">Transferase</keyword>
<dbReference type="InterPro" id="IPR011990">
    <property type="entry name" value="TPR-like_helical_dom_sf"/>
</dbReference>
<dbReference type="PANTHER" id="PTHR44835:SF1">
    <property type="entry name" value="PROTEIN O-GLCNAC TRANSFERASE"/>
    <property type="match status" value="1"/>
</dbReference>
<dbReference type="Gene3D" id="1.25.40.10">
    <property type="entry name" value="Tetratricopeptide repeat domain"/>
    <property type="match status" value="1"/>
</dbReference>
<gene>
    <name evidence="8" type="ORF">HH214_12850</name>
</gene>
<name>A0A7L5E2N5_9SPHI</name>
<evidence type="ECO:0000256" key="1">
    <source>
        <dbReference type="ARBA" id="ARBA00004922"/>
    </source>
</evidence>
<dbReference type="Pfam" id="PF07719">
    <property type="entry name" value="TPR_2"/>
    <property type="match status" value="1"/>
</dbReference>
<accession>A0A7L5E2N5</accession>
<dbReference type="KEGG" id="mrob:HH214_12850"/>
<dbReference type="InterPro" id="IPR019734">
    <property type="entry name" value="TPR_rpt"/>
</dbReference>
<keyword evidence="7" id="KW-1133">Transmembrane helix</keyword>
<dbReference type="InterPro" id="IPR013105">
    <property type="entry name" value="TPR_2"/>
</dbReference>
<protein>
    <submittedName>
        <fullName evidence="8">Tetratricopeptide repeat protein</fullName>
    </submittedName>
</protein>
<evidence type="ECO:0000313" key="9">
    <source>
        <dbReference type="Proteomes" id="UP000503278"/>
    </source>
</evidence>
<dbReference type="EMBL" id="CP051682">
    <property type="protein sequence ID" value="QJD96697.1"/>
    <property type="molecule type" value="Genomic_DNA"/>
</dbReference>
<proteinExistence type="predicted"/>
<dbReference type="Proteomes" id="UP000503278">
    <property type="component" value="Chromosome"/>
</dbReference>
<dbReference type="SUPFAM" id="SSF48452">
    <property type="entry name" value="TPR-like"/>
    <property type="match status" value="1"/>
</dbReference>
<keyword evidence="7" id="KW-0812">Transmembrane</keyword>
<dbReference type="PROSITE" id="PS50005">
    <property type="entry name" value="TPR"/>
    <property type="match status" value="1"/>
</dbReference>
<evidence type="ECO:0000256" key="6">
    <source>
        <dbReference type="PROSITE-ProRule" id="PRU00339"/>
    </source>
</evidence>
<dbReference type="AlphaFoldDB" id="A0A7L5E2N5"/>
<comment type="pathway">
    <text evidence="1">Protein modification; protein glycosylation.</text>
</comment>
<evidence type="ECO:0000313" key="8">
    <source>
        <dbReference type="EMBL" id="QJD96697.1"/>
    </source>
</evidence>
<dbReference type="PANTHER" id="PTHR44835">
    <property type="entry name" value="UDP-N-ACETYLGLUCOSAMINE--PEPTIDE N-ACETYLGLUCOSAMINYLTRANSFERASE SPINDLY-RELATED"/>
    <property type="match status" value="1"/>
</dbReference>
<keyword evidence="2" id="KW-0328">Glycosyltransferase</keyword>
<evidence type="ECO:0000256" key="3">
    <source>
        <dbReference type="ARBA" id="ARBA00022679"/>
    </source>
</evidence>
<evidence type="ECO:0000256" key="7">
    <source>
        <dbReference type="SAM" id="Phobius"/>
    </source>
</evidence>
<keyword evidence="9" id="KW-1185">Reference proteome</keyword>
<dbReference type="GO" id="GO:0016757">
    <property type="term" value="F:glycosyltransferase activity"/>
    <property type="evidence" value="ECO:0007669"/>
    <property type="project" value="UniProtKB-KW"/>
</dbReference>
<evidence type="ECO:0000256" key="4">
    <source>
        <dbReference type="ARBA" id="ARBA00022737"/>
    </source>
</evidence>
<keyword evidence="5 6" id="KW-0802">TPR repeat</keyword>
<dbReference type="RefSeq" id="WP_169608238.1">
    <property type="nucleotide sequence ID" value="NZ_CP051682.1"/>
</dbReference>
<dbReference type="SMART" id="SM00028">
    <property type="entry name" value="TPR"/>
    <property type="match status" value="2"/>
</dbReference>
<organism evidence="8 9">
    <name type="scientific">Mucilaginibacter robiniae</name>
    <dbReference type="NCBI Taxonomy" id="2728022"/>
    <lineage>
        <taxon>Bacteria</taxon>
        <taxon>Pseudomonadati</taxon>
        <taxon>Bacteroidota</taxon>
        <taxon>Sphingobacteriia</taxon>
        <taxon>Sphingobacteriales</taxon>
        <taxon>Sphingobacteriaceae</taxon>
        <taxon>Mucilaginibacter</taxon>
    </lineage>
</organism>
<evidence type="ECO:0000256" key="5">
    <source>
        <dbReference type="ARBA" id="ARBA00022803"/>
    </source>
</evidence>
<sequence length="292" mass="32066">MNWKQIVAVGSVMVVMGYLYMQPVKGLIKPPEGRASAGAAQVAEARPIAKVTVQAVSEPAKAAIGGGLSVKINELEAQLKKASSAQAKLDLQKQLAQQWDAVNQPAPAAFYYQEVAQSSNTFNDWLSAGNRFNDAFKFSQDTTVQPAFVVNAIQAFKKARALDEKNMDAESGLGIAYVNQTSLGMPDPEGGSPMQGIQLLLDVVGKDPSNRNANLNLGQFAMKSGQYQKAVDRFKKMIAQKPELEPYFYLAESYKQLGMKAEAIDAYEKCKDLMPDQVFQQRINEYIKELKN</sequence>